<dbReference type="Ensembl" id="ENSCSAVT00000002718.1">
    <property type="protein sequence ID" value="ENSCSAVP00000002676.1"/>
    <property type="gene ID" value="ENSCSAVG00000001582.1"/>
</dbReference>
<proteinExistence type="predicted"/>
<dbReference type="GO" id="GO:0004620">
    <property type="term" value="F:phospholipase activity"/>
    <property type="evidence" value="ECO:0007669"/>
    <property type="project" value="TreeGrafter"/>
</dbReference>
<dbReference type="GO" id="GO:0006660">
    <property type="term" value="P:phosphatidylserine catabolic process"/>
    <property type="evidence" value="ECO:0007669"/>
    <property type="project" value="TreeGrafter"/>
</dbReference>
<reference evidence="3" key="1">
    <citation type="submission" date="2003-08" db="EMBL/GenBank/DDBJ databases">
        <authorList>
            <person name="Birren B."/>
            <person name="Nusbaum C."/>
            <person name="Abebe A."/>
            <person name="Abouelleil A."/>
            <person name="Adekoya E."/>
            <person name="Ait-zahra M."/>
            <person name="Allen N."/>
            <person name="Allen T."/>
            <person name="An P."/>
            <person name="Anderson M."/>
            <person name="Anderson S."/>
            <person name="Arachchi H."/>
            <person name="Armbruster J."/>
            <person name="Bachantsang P."/>
            <person name="Baldwin J."/>
            <person name="Barry A."/>
            <person name="Bayul T."/>
            <person name="Blitshsteyn B."/>
            <person name="Bloom T."/>
            <person name="Blye J."/>
            <person name="Boguslavskiy L."/>
            <person name="Borowsky M."/>
            <person name="Boukhgalter B."/>
            <person name="Brunache A."/>
            <person name="Butler J."/>
            <person name="Calixte N."/>
            <person name="Calvo S."/>
            <person name="Camarata J."/>
            <person name="Campo K."/>
            <person name="Chang J."/>
            <person name="Cheshatsang Y."/>
            <person name="Citroen M."/>
            <person name="Collymore A."/>
            <person name="Considine T."/>
            <person name="Cook A."/>
            <person name="Cooke P."/>
            <person name="Corum B."/>
            <person name="Cuomo C."/>
            <person name="David R."/>
            <person name="Dawoe T."/>
            <person name="Degray S."/>
            <person name="Dodge S."/>
            <person name="Dooley K."/>
            <person name="Dorje P."/>
            <person name="Dorjee K."/>
            <person name="Dorris L."/>
            <person name="Duffey N."/>
            <person name="Dupes A."/>
            <person name="Elkins T."/>
            <person name="Engels R."/>
            <person name="Erickson J."/>
            <person name="Farina A."/>
            <person name="Faro S."/>
            <person name="Ferreira P."/>
            <person name="Fischer H."/>
            <person name="Fitzgerald M."/>
            <person name="Foley K."/>
            <person name="Gage D."/>
            <person name="Galagan J."/>
            <person name="Gearin G."/>
            <person name="Gnerre S."/>
            <person name="Gnirke A."/>
            <person name="Goyette A."/>
            <person name="Graham J."/>
            <person name="Grandbois E."/>
            <person name="Gyaltsen K."/>
            <person name="Hafez N."/>
            <person name="Hagopian D."/>
            <person name="Hagos B."/>
            <person name="Hall J."/>
            <person name="Hatcher B."/>
            <person name="Heller A."/>
            <person name="Higgins H."/>
            <person name="Honan T."/>
            <person name="Horn A."/>
            <person name="Houde N."/>
            <person name="Hughes L."/>
            <person name="Hulme W."/>
            <person name="Husby E."/>
            <person name="Iliev I."/>
            <person name="Jaffe D."/>
            <person name="Jones C."/>
            <person name="Kamal M."/>
            <person name="Kamat A."/>
            <person name="Kamvysselis M."/>
            <person name="Karlsson E."/>
            <person name="Kells C."/>
            <person name="Kieu A."/>
            <person name="Kisner P."/>
            <person name="Kodira C."/>
            <person name="Kulbokas E."/>
            <person name="Labutti K."/>
            <person name="Lama D."/>
            <person name="Landers T."/>
            <person name="Leger J."/>
            <person name="Levine S."/>
            <person name="Lewis D."/>
            <person name="Lewis T."/>
            <person name="Lindblad-toh K."/>
            <person name="Liu X."/>
            <person name="Lokyitsang T."/>
            <person name="Lokyitsang Y."/>
            <person name="Lucien O."/>
            <person name="Lui A."/>
            <person name="Ma L.J."/>
            <person name="Mabbitt R."/>
            <person name="Macdonald J."/>
            <person name="Maclean C."/>
            <person name="Major J."/>
            <person name="Manning J."/>
            <person name="Marabella R."/>
            <person name="Maru K."/>
            <person name="Matthews C."/>
            <person name="Mauceli E."/>
            <person name="Mccarthy M."/>
            <person name="Mcdonough S."/>
            <person name="Mcghee T."/>
            <person name="Meldrim J."/>
            <person name="Meneus L."/>
            <person name="Mesirov J."/>
            <person name="Mihalev A."/>
            <person name="Mihova T."/>
            <person name="Mikkelsen T."/>
            <person name="Mlenga V."/>
            <person name="Moru K."/>
            <person name="Mozes J."/>
            <person name="Mulrain L."/>
            <person name="Munson G."/>
            <person name="Naylor J."/>
            <person name="Newes C."/>
            <person name="Nguyen C."/>
            <person name="Nguyen N."/>
            <person name="Nguyen T."/>
            <person name="Nicol R."/>
            <person name="Nielsen C."/>
            <person name="Nizzari M."/>
            <person name="Norbu C."/>
            <person name="Norbu N."/>
            <person name="O'donnell P."/>
            <person name="Okoawo O."/>
            <person name="O'leary S."/>
            <person name="Omotosho B."/>
            <person name="O'neill K."/>
            <person name="Osman S."/>
            <person name="Parker S."/>
            <person name="Perrin D."/>
            <person name="Phunkhang P."/>
            <person name="Piqani B."/>
            <person name="Purcell S."/>
            <person name="Rachupka T."/>
            <person name="Ramasamy U."/>
            <person name="Rameau R."/>
            <person name="Ray V."/>
            <person name="Raymond C."/>
            <person name="Retta R."/>
            <person name="Richardson S."/>
            <person name="Rise C."/>
            <person name="Rodriguez J."/>
            <person name="Rogers J."/>
            <person name="Rogov P."/>
            <person name="Rutman M."/>
            <person name="Schupbach R."/>
            <person name="Seaman C."/>
            <person name="Settipalli S."/>
            <person name="Sharpe T."/>
            <person name="Sheridan J."/>
            <person name="Sherpa N."/>
            <person name="Shi J."/>
            <person name="Smirnov S."/>
            <person name="Smith C."/>
            <person name="Sougnez C."/>
            <person name="Spencer B."/>
            <person name="Stalker J."/>
            <person name="Stange-thomann N."/>
            <person name="Stavropoulos S."/>
            <person name="Stetson K."/>
            <person name="Stone C."/>
            <person name="Stone S."/>
            <person name="Stubbs M."/>
            <person name="Talamas J."/>
            <person name="Tchuinga P."/>
            <person name="Tenzing P."/>
            <person name="Tesfaye S."/>
            <person name="Theodore J."/>
            <person name="Thoulutsang Y."/>
            <person name="Topham K."/>
            <person name="Towey S."/>
            <person name="Tsamla T."/>
            <person name="Tsomo N."/>
            <person name="Vallee D."/>
            <person name="Vassiliev H."/>
            <person name="Venkataraman V."/>
            <person name="Vinson J."/>
            <person name="Vo A."/>
            <person name="Wade C."/>
            <person name="Wang S."/>
            <person name="Wangchuk T."/>
            <person name="Wangdi T."/>
            <person name="Whittaker C."/>
            <person name="Wilkinson J."/>
            <person name="Wu Y."/>
            <person name="Wyman D."/>
            <person name="Yadav S."/>
            <person name="Yang S."/>
            <person name="Yang X."/>
            <person name="Yeager S."/>
            <person name="Yee E."/>
            <person name="Young G."/>
            <person name="Zainoun J."/>
            <person name="Zembeck L."/>
            <person name="Zimmer A."/>
            <person name="Zody M."/>
            <person name="Lander E."/>
        </authorList>
    </citation>
    <scope>NUCLEOTIDE SEQUENCE [LARGE SCALE GENOMIC DNA]</scope>
</reference>
<dbReference type="Gene3D" id="3.40.50.1820">
    <property type="entry name" value="alpha/beta hydrolase"/>
    <property type="match status" value="1"/>
</dbReference>
<evidence type="ECO:0000313" key="3">
    <source>
        <dbReference type="Proteomes" id="UP000007875"/>
    </source>
</evidence>
<reference evidence="2" key="2">
    <citation type="submission" date="2025-08" db="UniProtKB">
        <authorList>
            <consortium name="Ensembl"/>
        </authorList>
    </citation>
    <scope>IDENTIFICATION</scope>
</reference>
<dbReference type="GO" id="GO:0052651">
    <property type="term" value="P:monoacylglycerol catabolic process"/>
    <property type="evidence" value="ECO:0007669"/>
    <property type="project" value="TreeGrafter"/>
</dbReference>
<sequence length="294" mass="33540">MCTPLQSGYSVLGWNHPGFAGSTGSPFPEAEKCAIDVVFQYAIHELKFQPENILVFAWSIGGFSALTAAIQYPDISGLILDATFYDILPFAKKMMPQFVEPIVTYTVRNYLNLHHSQLLRQYKGPVHFIRRTQDEVMNLDGQHRLESNLGNQLIEDFFQTRYPKLFETEESTNQTSEVLWSWFTAPDTRDRDEIAASWNLDAKECESIVQNYIFQHPLLTYPIDLGQDLSQVQKIQVLLYLVNKHVACYPSTHCTPLPPSYFTQPWKMGGNHQSGSDSANSSDFELINSHTVDY</sequence>
<feature type="domain" description="AB hydrolase-1" evidence="1">
    <location>
        <begin position="5"/>
        <end position="188"/>
    </location>
</feature>
<dbReference type="InParanoid" id="H2YBH8"/>
<dbReference type="AlphaFoldDB" id="H2YBH8"/>
<dbReference type="GO" id="GO:0047372">
    <property type="term" value="F:monoacylglycerol lipase activity"/>
    <property type="evidence" value="ECO:0007669"/>
    <property type="project" value="TreeGrafter"/>
</dbReference>
<organism evidence="2 3">
    <name type="scientific">Ciona savignyi</name>
    <name type="common">Pacific transparent sea squirt</name>
    <dbReference type="NCBI Taxonomy" id="51511"/>
    <lineage>
        <taxon>Eukaryota</taxon>
        <taxon>Metazoa</taxon>
        <taxon>Chordata</taxon>
        <taxon>Tunicata</taxon>
        <taxon>Ascidiacea</taxon>
        <taxon>Phlebobranchia</taxon>
        <taxon>Cionidae</taxon>
        <taxon>Ciona</taxon>
    </lineage>
</organism>
<dbReference type="InterPro" id="IPR029058">
    <property type="entry name" value="AB_hydrolase_fold"/>
</dbReference>
<accession>H2YBH8</accession>
<dbReference type="GO" id="GO:0012505">
    <property type="term" value="C:endomembrane system"/>
    <property type="evidence" value="ECO:0007669"/>
    <property type="project" value="TreeGrafter"/>
</dbReference>
<dbReference type="InterPro" id="IPR000073">
    <property type="entry name" value="AB_hydrolase_1"/>
</dbReference>
<dbReference type="HOGENOM" id="CLU_040705_0_0_1"/>
<dbReference type="PANTHER" id="PTHR12277:SF72">
    <property type="entry name" value="BAT5L PROTEIN"/>
    <property type="match status" value="1"/>
</dbReference>
<name>H2YBH8_CIOSA</name>
<dbReference type="Proteomes" id="UP000007875">
    <property type="component" value="Unassembled WGS sequence"/>
</dbReference>
<dbReference type="Pfam" id="PF00561">
    <property type="entry name" value="Abhydrolase_1"/>
    <property type="match status" value="1"/>
</dbReference>
<protein>
    <recommendedName>
        <fullName evidence="1">AB hydrolase-1 domain-containing protein</fullName>
    </recommendedName>
</protein>
<evidence type="ECO:0000259" key="1">
    <source>
        <dbReference type="Pfam" id="PF00561"/>
    </source>
</evidence>
<dbReference type="eggNOG" id="KOG1553">
    <property type="taxonomic scope" value="Eukaryota"/>
</dbReference>
<dbReference type="GeneTree" id="ENSGT00940000166834"/>
<dbReference type="OMA" id="YQPRARE"/>
<evidence type="ECO:0000313" key="2">
    <source>
        <dbReference type="Ensembl" id="ENSCSAVP00000002676.1"/>
    </source>
</evidence>
<reference evidence="2" key="3">
    <citation type="submission" date="2025-09" db="UniProtKB">
        <authorList>
            <consortium name="Ensembl"/>
        </authorList>
    </citation>
    <scope>IDENTIFICATION</scope>
</reference>
<keyword evidence="3" id="KW-1185">Reference proteome</keyword>
<dbReference type="SUPFAM" id="SSF53474">
    <property type="entry name" value="alpha/beta-Hydrolases"/>
    <property type="match status" value="1"/>
</dbReference>
<dbReference type="PANTHER" id="PTHR12277">
    <property type="entry name" value="ALPHA/BETA HYDROLASE DOMAIN-CONTAINING PROTEIN"/>
    <property type="match status" value="1"/>
</dbReference>